<feature type="compositionally biased region" description="Polar residues" evidence="1">
    <location>
        <begin position="225"/>
        <end position="250"/>
    </location>
</feature>
<accession>A0ABR2USX8</accession>
<feature type="compositionally biased region" description="Low complexity" evidence="1">
    <location>
        <begin position="38"/>
        <end position="52"/>
    </location>
</feature>
<dbReference type="PANTHER" id="PTHR47031:SF3">
    <property type="entry name" value="SAP DOMAIN-CONTAINING PROTEIN"/>
    <property type="match status" value="1"/>
</dbReference>
<dbReference type="InterPro" id="IPR035979">
    <property type="entry name" value="RBD_domain_sf"/>
</dbReference>
<gene>
    <name evidence="3" type="ORF">SUNI508_01511</name>
</gene>
<feature type="region of interest" description="Disordered" evidence="1">
    <location>
        <begin position="487"/>
        <end position="506"/>
    </location>
</feature>
<sequence length="628" mass="68636">MATDYNKLKVTELKVELKRLGLPQNGLKADLVARLEAVATDPPTSDTAAASAAEDDDDEVQEALESGGTAPPEMDPTPAAETDAETAIQPEETSLQDAPMTDVPALNDTGALPEDSAPEPAQPIAATDFAVSNSQPPSSIAPESSSSATPVRPIEIVQDSQKRKRRSLSPAPRAEDIAAKRARLSSEQLEAEVGLSETENKEEATQMFGTARDAPTDAAMGGAQSEISAEQQTRADSVASTVGITQSLRQKSPDDADQPMMDDTKQQSQLDNDTVMGESLADTLTEEELQGGVEPSTHPATSALYIKNFMRPLRPQAVKDHLLDLATPAGVEIDDQTIPDFYLDNIRTHSFVLFNSATAAKRVRNALHNQVWPDETNRKPLWIDYIPSERYHDWVAMEQSAGGGRGSASRYEVVYEHDRNGNVIAALEESGAAPPAAKPAPMLERKQSVPTGPSRGLTGIEGAPTGPRGLQGGGRAPVHPSRMDRVVDHKSSIARPTVAYQPVPEELARRRQDAIKMAKSRDYDQRSDKNKEYRRYFFEHGDHLVDRGPEIFLGIRPPHRERERERRQEHGHDDRRRGGRGRRNGRRGGMPMHHGVPKGGDRYRGTAASGDYNDRGGDRYRGESYGRH</sequence>
<dbReference type="SUPFAM" id="SSF68906">
    <property type="entry name" value="SAP domain"/>
    <property type="match status" value="1"/>
</dbReference>
<evidence type="ECO:0000313" key="4">
    <source>
        <dbReference type="Proteomes" id="UP001408356"/>
    </source>
</evidence>
<dbReference type="InterPro" id="IPR036361">
    <property type="entry name" value="SAP_dom_sf"/>
</dbReference>
<dbReference type="EMBL" id="JARVKF010000396">
    <property type="protein sequence ID" value="KAK9417754.1"/>
    <property type="molecule type" value="Genomic_DNA"/>
</dbReference>
<evidence type="ECO:0000313" key="3">
    <source>
        <dbReference type="EMBL" id="KAK9417754.1"/>
    </source>
</evidence>
<feature type="compositionally biased region" description="Acidic residues" evidence="1">
    <location>
        <begin position="53"/>
        <end position="62"/>
    </location>
</feature>
<reference evidence="3 4" key="1">
    <citation type="journal article" date="2024" name="J. Plant Pathol.">
        <title>Sequence and assembly of the genome of Seiridium unicorne, isolate CBS 538.82, causal agent of cypress canker disease.</title>
        <authorList>
            <person name="Scali E."/>
            <person name="Rocca G.D."/>
            <person name="Danti R."/>
            <person name="Garbelotto M."/>
            <person name="Barberini S."/>
            <person name="Baroncelli R."/>
            <person name="Emiliani G."/>
        </authorList>
    </citation>
    <scope>NUCLEOTIDE SEQUENCE [LARGE SCALE GENOMIC DNA]</scope>
    <source>
        <strain evidence="3 4">BM-138-508</strain>
    </source>
</reference>
<dbReference type="Proteomes" id="UP001408356">
    <property type="component" value="Unassembled WGS sequence"/>
</dbReference>
<dbReference type="Gene3D" id="1.10.720.30">
    <property type="entry name" value="SAP domain"/>
    <property type="match status" value="1"/>
</dbReference>
<feature type="compositionally biased region" description="Basic and acidic residues" evidence="1">
    <location>
        <begin position="558"/>
        <end position="576"/>
    </location>
</feature>
<feature type="region of interest" description="Disordered" evidence="1">
    <location>
        <begin position="431"/>
        <end position="481"/>
    </location>
</feature>
<dbReference type="SMART" id="SM00513">
    <property type="entry name" value="SAP"/>
    <property type="match status" value="1"/>
</dbReference>
<dbReference type="CDD" id="cd12432">
    <property type="entry name" value="RRM_ACINU"/>
    <property type="match status" value="1"/>
</dbReference>
<name>A0ABR2USX8_9PEZI</name>
<proteinExistence type="predicted"/>
<organism evidence="3 4">
    <name type="scientific">Seiridium unicorne</name>
    <dbReference type="NCBI Taxonomy" id="138068"/>
    <lineage>
        <taxon>Eukaryota</taxon>
        <taxon>Fungi</taxon>
        <taxon>Dikarya</taxon>
        <taxon>Ascomycota</taxon>
        <taxon>Pezizomycotina</taxon>
        <taxon>Sordariomycetes</taxon>
        <taxon>Xylariomycetidae</taxon>
        <taxon>Amphisphaeriales</taxon>
        <taxon>Sporocadaceae</taxon>
        <taxon>Seiridium</taxon>
    </lineage>
</organism>
<dbReference type="Pfam" id="PF02037">
    <property type="entry name" value="SAP"/>
    <property type="match status" value="1"/>
</dbReference>
<feature type="compositionally biased region" description="Low complexity" evidence="1">
    <location>
        <begin position="432"/>
        <end position="441"/>
    </location>
</feature>
<dbReference type="InterPro" id="IPR003034">
    <property type="entry name" value="SAP_dom"/>
</dbReference>
<feature type="region of interest" description="Disordered" evidence="1">
    <location>
        <begin position="38"/>
        <end position="272"/>
    </location>
</feature>
<feature type="domain" description="SAP" evidence="2">
    <location>
        <begin position="5"/>
        <end position="39"/>
    </location>
</feature>
<keyword evidence="4" id="KW-1185">Reference proteome</keyword>
<dbReference type="PANTHER" id="PTHR47031">
    <property type="entry name" value="SAP DNA-BINDING DOMAIN-CONTAINING PROTEIN"/>
    <property type="match status" value="1"/>
</dbReference>
<feature type="compositionally biased region" description="Basic and acidic residues" evidence="1">
    <location>
        <begin position="612"/>
        <end position="628"/>
    </location>
</feature>
<dbReference type="InterPro" id="IPR034257">
    <property type="entry name" value="Acinus_RRM"/>
</dbReference>
<protein>
    <submittedName>
        <fullName evidence="3">SAP domain-containing protein</fullName>
    </submittedName>
</protein>
<feature type="compositionally biased region" description="Low complexity" evidence="1">
    <location>
        <begin position="134"/>
        <end position="150"/>
    </location>
</feature>
<feature type="compositionally biased region" description="Basic residues" evidence="1">
    <location>
        <begin position="577"/>
        <end position="586"/>
    </location>
</feature>
<dbReference type="SUPFAM" id="SSF54928">
    <property type="entry name" value="RNA-binding domain, RBD"/>
    <property type="match status" value="1"/>
</dbReference>
<feature type="compositionally biased region" description="Low complexity" evidence="1">
    <location>
        <begin position="76"/>
        <end position="87"/>
    </location>
</feature>
<dbReference type="PROSITE" id="PS50800">
    <property type="entry name" value="SAP"/>
    <property type="match status" value="1"/>
</dbReference>
<evidence type="ECO:0000259" key="2">
    <source>
        <dbReference type="PROSITE" id="PS50800"/>
    </source>
</evidence>
<comment type="caution">
    <text evidence="3">The sequence shown here is derived from an EMBL/GenBank/DDBJ whole genome shotgun (WGS) entry which is preliminary data.</text>
</comment>
<feature type="region of interest" description="Disordered" evidence="1">
    <location>
        <begin position="551"/>
        <end position="628"/>
    </location>
</feature>
<evidence type="ECO:0000256" key="1">
    <source>
        <dbReference type="SAM" id="MobiDB-lite"/>
    </source>
</evidence>